<sequence>MLSSNARRGIGSGAFLCGLRNASRASQIVLPKKDAPAGIAMALFGGLLSSLTRASLDPSFIHSSSATTLLHRLPVDHLSRGTRSILYNESLEAVLQIGLALSCICVPSACALEGKNVAPPWAKDNSDGDAAEKGGNSSKQGKWARVLHLGIVF</sequence>
<dbReference type="EMBL" id="CP069109">
    <property type="protein sequence ID" value="QSS58277.1"/>
    <property type="molecule type" value="Genomic_DNA"/>
</dbReference>
<reference evidence="1" key="1">
    <citation type="submission" date="2021-01" db="EMBL/GenBank/DDBJ databases">
        <title>Chromosome-level genome assembly of a human fungal pathogen reveals clustering of transcriptionally co-regulated genes.</title>
        <authorList>
            <person name="Voorhies M."/>
            <person name="Cohen S."/>
            <person name="Shea T.P."/>
            <person name="Petrus S."/>
            <person name="Munoz J.F."/>
            <person name="Poplawski S."/>
            <person name="Goldman W.E."/>
            <person name="Michael T."/>
            <person name="Cuomo C.A."/>
            <person name="Sil A."/>
            <person name="Beyhan S."/>
        </authorList>
    </citation>
    <scope>NUCLEOTIDE SEQUENCE</scope>
    <source>
        <strain evidence="1">WU24</strain>
    </source>
</reference>
<organism evidence="1 2">
    <name type="scientific">Ajellomyces capsulatus</name>
    <name type="common">Darling's disease fungus</name>
    <name type="synonym">Histoplasma capsulatum</name>
    <dbReference type="NCBI Taxonomy" id="5037"/>
    <lineage>
        <taxon>Eukaryota</taxon>
        <taxon>Fungi</taxon>
        <taxon>Dikarya</taxon>
        <taxon>Ascomycota</taxon>
        <taxon>Pezizomycotina</taxon>
        <taxon>Eurotiomycetes</taxon>
        <taxon>Eurotiomycetidae</taxon>
        <taxon>Onygenales</taxon>
        <taxon>Ajellomycetaceae</taxon>
        <taxon>Histoplasma</taxon>
    </lineage>
</organism>
<evidence type="ECO:0000313" key="1">
    <source>
        <dbReference type="EMBL" id="QSS58277.1"/>
    </source>
</evidence>
<dbReference type="Proteomes" id="UP000663671">
    <property type="component" value="Chromosome 2"/>
</dbReference>
<gene>
    <name evidence="1" type="ORF">I7I51_07700</name>
</gene>
<protein>
    <submittedName>
        <fullName evidence="1">Uncharacterized protein</fullName>
    </submittedName>
</protein>
<accession>A0A8A1M248</accession>
<proteinExistence type="predicted"/>
<name>A0A8A1M248_AJECA</name>
<dbReference type="AlphaFoldDB" id="A0A8A1M248"/>
<dbReference type="VEuPathDB" id="FungiDB:I7I51_07700"/>
<evidence type="ECO:0000313" key="2">
    <source>
        <dbReference type="Proteomes" id="UP000663671"/>
    </source>
</evidence>